<dbReference type="Pfam" id="PF05016">
    <property type="entry name" value="ParE_toxin"/>
    <property type="match status" value="1"/>
</dbReference>
<dbReference type="AlphaFoldDB" id="A0AAF1C533"/>
<dbReference type="PANTHER" id="PTHR38813">
    <property type="match status" value="1"/>
</dbReference>
<dbReference type="RefSeq" id="WP_320001344.1">
    <property type="nucleotide sequence ID" value="NZ_CP138348.1"/>
</dbReference>
<organism evidence="2">
    <name type="scientific">Cyanobacterium aponinum AL20115</name>
    <dbReference type="NCBI Taxonomy" id="3090662"/>
    <lineage>
        <taxon>Bacteria</taxon>
        <taxon>Bacillati</taxon>
        <taxon>Cyanobacteriota</taxon>
        <taxon>Cyanophyceae</taxon>
        <taxon>Oscillatoriophycideae</taxon>
        <taxon>Chroococcales</taxon>
        <taxon>Geminocystaceae</taxon>
        <taxon>Cyanobacterium</taxon>
    </lineage>
</organism>
<dbReference type="Gene3D" id="3.30.2310.20">
    <property type="entry name" value="RelE-like"/>
    <property type="match status" value="1"/>
</dbReference>
<proteinExistence type="predicted"/>
<dbReference type="EMBL" id="CP138348">
    <property type="protein sequence ID" value="WPF88136.1"/>
    <property type="molecule type" value="Genomic_DNA"/>
</dbReference>
<protein>
    <submittedName>
        <fullName evidence="2">Type II toxin-antitoxin system RelE/ParE family toxin</fullName>
    </submittedName>
</protein>
<dbReference type="InterPro" id="IPR007712">
    <property type="entry name" value="RelE/ParE_toxin"/>
</dbReference>
<reference evidence="2" key="1">
    <citation type="submission" date="2023-11" db="EMBL/GenBank/DDBJ databases">
        <title>Genome sequence of Cyanobacterium aponinum BCRC AL20115.</title>
        <authorList>
            <person name="Chang H.-Y."/>
            <person name="Lin K.-M."/>
            <person name="Hsueh H.-T."/>
            <person name="Chu H.-A."/>
            <person name="Kuo C.-H."/>
        </authorList>
    </citation>
    <scope>NUCLEOTIDE SEQUENCE</scope>
    <source>
        <strain evidence="2">AL20115</strain>
    </source>
</reference>
<dbReference type="PANTHER" id="PTHR38813:SF1">
    <property type="entry name" value="TOXIN RELE1-RELATED"/>
    <property type="match status" value="1"/>
</dbReference>
<dbReference type="InterPro" id="IPR052747">
    <property type="entry name" value="TA_system_RelE_toxin"/>
</dbReference>
<sequence length="84" mass="9947">MIFKVIIPKSVEKQFNNIPQKERKKIIEAIKLLAETPRPSGVKKLKGYEQTYRIRVGDYRVIYQIKDQEMLIVILSSIHRKDAY</sequence>
<dbReference type="InterPro" id="IPR035093">
    <property type="entry name" value="RelE/ParE_toxin_dom_sf"/>
</dbReference>
<name>A0AAF1C533_9CHRO</name>
<accession>A0AAF1C533</accession>
<evidence type="ECO:0000313" key="2">
    <source>
        <dbReference type="EMBL" id="WPF88136.1"/>
    </source>
</evidence>
<gene>
    <name evidence="2" type="ORF">SAY89_15230</name>
</gene>
<keyword evidence="1" id="KW-1277">Toxin-antitoxin system</keyword>
<dbReference type="SUPFAM" id="SSF143011">
    <property type="entry name" value="RelE-like"/>
    <property type="match status" value="1"/>
</dbReference>
<evidence type="ECO:0000256" key="1">
    <source>
        <dbReference type="ARBA" id="ARBA00022649"/>
    </source>
</evidence>